<organism evidence="1 2">
    <name type="scientific">Candidatus Gallibacteroides avistercoris</name>
    <dbReference type="NCBI Taxonomy" id="2840833"/>
    <lineage>
        <taxon>Bacteria</taxon>
        <taxon>Pseudomonadati</taxon>
        <taxon>Bacteroidota</taxon>
        <taxon>Bacteroidia</taxon>
        <taxon>Bacteroidales</taxon>
        <taxon>Bacteroidaceae</taxon>
        <taxon>Bacteroidaceae incertae sedis</taxon>
        <taxon>Candidatus Gallibacteroides</taxon>
    </lineage>
</organism>
<name>A0A9D1M738_9BACT</name>
<accession>A0A9D1M738</accession>
<gene>
    <name evidence="1" type="ORF">IAB03_03460</name>
</gene>
<protein>
    <submittedName>
        <fullName evidence="1">Uncharacterized protein</fullName>
    </submittedName>
</protein>
<proteinExistence type="predicted"/>
<reference evidence="1" key="1">
    <citation type="submission" date="2020-10" db="EMBL/GenBank/DDBJ databases">
        <authorList>
            <person name="Gilroy R."/>
        </authorList>
    </citation>
    <scope>NUCLEOTIDE SEQUENCE</scope>
    <source>
        <strain evidence="1">CHK158-818</strain>
    </source>
</reference>
<dbReference type="Proteomes" id="UP000824112">
    <property type="component" value="Unassembled WGS sequence"/>
</dbReference>
<evidence type="ECO:0000313" key="1">
    <source>
        <dbReference type="EMBL" id="HIU54849.1"/>
    </source>
</evidence>
<comment type="caution">
    <text evidence="1">The sequence shown here is derived from an EMBL/GenBank/DDBJ whole genome shotgun (WGS) entry which is preliminary data.</text>
</comment>
<sequence>MEKLFEKEKRYPNVEVDVVFRSDHTFDVTHDVDTSFHLSIASYFEYLQKEDGKIWLDIKNLIHSNKEVMLATLDSLVNRYKISKDRLVIESPSWQSLDIFTRNGYYTSMYVSYPKPNQMDEEEVYQCIEQLQDIVDQKTVRALSFPGWWYDDIKEKLDRPIDLLTWKHRTTQFQLLLSPDGREMLDDSQLKVILVKDKGHYHR</sequence>
<dbReference type="EMBL" id="DVNA01000079">
    <property type="protein sequence ID" value="HIU54849.1"/>
    <property type="molecule type" value="Genomic_DNA"/>
</dbReference>
<reference evidence="1" key="2">
    <citation type="journal article" date="2021" name="PeerJ">
        <title>Extensive microbial diversity within the chicken gut microbiome revealed by metagenomics and culture.</title>
        <authorList>
            <person name="Gilroy R."/>
            <person name="Ravi A."/>
            <person name="Getino M."/>
            <person name="Pursley I."/>
            <person name="Horton D.L."/>
            <person name="Alikhan N.F."/>
            <person name="Baker D."/>
            <person name="Gharbi K."/>
            <person name="Hall N."/>
            <person name="Watson M."/>
            <person name="Adriaenssens E.M."/>
            <person name="Foster-Nyarko E."/>
            <person name="Jarju S."/>
            <person name="Secka A."/>
            <person name="Antonio M."/>
            <person name="Oren A."/>
            <person name="Chaudhuri R.R."/>
            <person name="La Ragione R."/>
            <person name="Hildebrand F."/>
            <person name="Pallen M.J."/>
        </authorList>
    </citation>
    <scope>NUCLEOTIDE SEQUENCE</scope>
    <source>
        <strain evidence="1">CHK158-818</strain>
    </source>
</reference>
<dbReference type="AlphaFoldDB" id="A0A9D1M738"/>
<evidence type="ECO:0000313" key="2">
    <source>
        <dbReference type="Proteomes" id="UP000824112"/>
    </source>
</evidence>